<evidence type="ECO:0000256" key="6">
    <source>
        <dbReference type="ARBA" id="ARBA00023136"/>
    </source>
</evidence>
<dbReference type="Proteomes" id="UP000824049">
    <property type="component" value="Unassembled WGS sequence"/>
</dbReference>
<evidence type="ECO:0000256" key="4">
    <source>
        <dbReference type="ARBA" id="ARBA00022692"/>
    </source>
</evidence>
<reference evidence="8" key="1">
    <citation type="journal article" date="2021" name="PeerJ">
        <title>Extensive microbial diversity within the chicken gut microbiome revealed by metagenomics and culture.</title>
        <authorList>
            <person name="Gilroy R."/>
            <person name="Ravi A."/>
            <person name="Getino M."/>
            <person name="Pursley I."/>
            <person name="Horton D.L."/>
            <person name="Alikhan N.F."/>
            <person name="Baker D."/>
            <person name="Gharbi K."/>
            <person name="Hall N."/>
            <person name="Watson M."/>
            <person name="Adriaenssens E.M."/>
            <person name="Foster-Nyarko E."/>
            <person name="Jarju S."/>
            <person name="Secka A."/>
            <person name="Antonio M."/>
            <person name="Oren A."/>
            <person name="Chaudhuri R.R."/>
            <person name="La Ragione R."/>
            <person name="Hildebrand F."/>
            <person name="Pallen M.J."/>
        </authorList>
    </citation>
    <scope>NUCLEOTIDE SEQUENCE</scope>
    <source>
        <strain evidence="8">CHK179-28034</strain>
    </source>
</reference>
<dbReference type="PANTHER" id="PTHR43549:SF3">
    <property type="entry name" value="MULTIDRUG RESISTANCE PROTEIN YPNP-RELATED"/>
    <property type="match status" value="1"/>
</dbReference>
<evidence type="ECO:0000256" key="7">
    <source>
        <dbReference type="SAM" id="Phobius"/>
    </source>
</evidence>
<evidence type="ECO:0000256" key="2">
    <source>
        <dbReference type="ARBA" id="ARBA00022448"/>
    </source>
</evidence>
<dbReference type="AlphaFoldDB" id="A0A9D2J7Z0"/>
<evidence type="ECO:0000256" key="1">
    <source>
        <dbReference type="ARBA" id="ARBA00004651"/>
    </source>
</evidence>
<dbReference type="InterPro" id="IPR052031">
    <property type="entry name" value="Membrane_Transporter-Flippase"/>
</dbReference>
<organism evidence="8 9">
    <name type="scientific">Candidatus Anaerobutyricum stercoris</name>
    <dbReference type="NCBI Taxonomy" id="2838457"/>
    <lineage>
        <taxon>Bacteria</taxon>
        <taxon>Bacillati</taxon>
        <taxon>Bacillota</taxon>
        <taxon>Clostridia</taxon>
        <taxon>Lachnospirales</taxon>
        <taxon>Lachnospiraceae</taxon>
        <taxon>Anaerobutyricum</taxon>
    </lineage>
</organism>
<feature type="transmembrane region" description="Helical" evidence="7">
    <location>
        <begin position="276"/>
        <end position="293"/>
    </location>
</feature>
<dbReference type="PIRSF" id="PIRSF006603">
    <property type="entry name" value="DinF"/>
    <property type="match status" value="1"/>
</dbReference>
<gene>
    <name evidence="8" type="ORF">H9968_06050</name>
</gene>
<accession>A0A9D2J7Z0</accession>
<name>A0A9D2J7Z0_9FIRM</name>
<dbReference type="NCBIfam" id="TIGR00797">
    <property type="entry name" value="matE"/>
    <property type="match status" value="1"/>
</dbReference>
<evidence type="ECO:0000313" key="8">
    <source>
        <dbReference type="EMBL" id="HIZ39472.1"/>
    </source>
</evidence>
<keyword evidence="5 7" id="KW-1133">Transmembrane helix</keyword>
<evidence type="ECO:0000256" key="5">
    <source>
        <dbReference type="ARBA" id="ARBA00022989"/>
    </source>
</evidence>
<dbReference type="PANTHER" id="PTHR43549">
    <property type="entry name" value="MULTIDRUG RESISTANCE PROTEIN YPNP-RELATED"/>
    <property type="match status" value="1"/>
</dbReference>
<dbReference type="GO" id="GO:0042910">
    <property type="term" value="F:xenobiotic transmembrane transporter activity"/>
    <property type="evidence" value="ECO:0007669"/>
    <property type="project" value="InterPro"/>
</dbReference>
<comment type="caution">
    <text evidence="8">The sequence shown here is derived from an EMBL/GenBank/DDBJ whole genome shotgun (WGS) entry which is preliminary data.</text>
</comment>
<feature type="transmembrane region" description="Helical" evidence="7">
    <location>
        <begin position="391"/>
        <end position="410"/>
    </location>
</feature>
<dbReference type="EMBL" id="DXBR01000053">
    <property type="protein sequence ID" value="HIZ39472.1"/>
    <property type="molecule type" value="Genomic_DNA"/>
</dbReference>
<protein>
    <submittedName>
        <fullName evidence="8">MATE family efflux transporter</fullName>
    </submittedName>
</protein>
<comment type="subcellular location">
    <subcellularLocation>
        <location evidence="1">Cell membrane</location>
        <topology evidence="1">Multi-pass membrane protein</topology>
    </subcellularLocation>
</comment>
<dbReference type="CDD" id="cd13138">
    <property type="entry name" value="MATE_yoeA_like"/>
    <property type="match status" value="1"/>
</dbReference>
<feature type="transmembrane region" description="Helical" evidence="7">
    <location>
        <begin position="88"/>
        <end position="115"/>
    </location>
</feature>
<dbReference type="Pfam" id="PF01554">
    <property type="entry name" value="MatE"/>
    <property type="match status" value="2"/>
</dbReference>
<dbReference type="GO" id="GO:0015297">
    <property type="term" value="F:antiporter activity"/>
    <property type="evidence" value="ECO:0007669"/>
    <property type="project" value="InterPro"/>
</dbReference>
<feature type="transmembrane region" description="Helical" evidence="7">
    <location>
        <begin position="416"/>
        <end position="433"/>
    </location>
</feature>
<feature type="transmembrane region" description="Helical" evidence="7">
    <location>
        <begin position="359"/>
        <end position="379"/>
    </location>
</feature>
<feature type="transmembrane region" description="Helical" evidence="7">
    <location>
        <begin position="188"/>
        <end position="208"/>
    </location>
</feature>
<feature type="transmembrane region" description="Helical" evidence="7">
    <location>
        <begin position="159"/>
        <end position="182"/>
    </location>
</feature>
<sequence length="452" mass="48874">MTEGNPLLLILKFALPLLAGNLLQQGYNVADAAIVGRFLGTDALAGVGASSSVQFLILGFCIGTCTGFCVPVAQRFGAGDYSAMRRFVFNSFILTAILAVVLTILCALFCTQIVELLATPQDIFADAYIYLLVILLGIPFTLLYNLTSSIMRAVGDSRTPFLFLAFACVANIFLDIFCITTLKWGVAGAAIATITSQLMSGVLCLIYMMKKYPVLKMEKEELEMRGDFMRTLVIMGFPMGLQFSITAIGSMVMQAATNNLGSVYVSANTAASRLKNFAMCPFDAMAAAVSTFCSQNYGAKKVGRIKQGLRQGTVAGILYGIVIGGVLIFFGRPLSMIFVDGGETAVLDASRDLLFYSGFFYWILGILIIVRLCVQGLGYSGRAVLSGVVEMIARTAVSLIFVPFWGFTAICFTDQAAWVFAVCYIVPTCLYCLKKVEKELAPKTDVEVLENS</sequence>
<dbReference type="InterPro" id="IPR048279">
    <property type="entry name" value="MdtK-like"/>
</dbReference>
<reference evidence="8" key="2">
    <citation type="submission" date="2021-04" db="EMBL/GenBank/DDBJ databases">
        <authorList>
            <person name="Gilroy R."/>
        </authorList>
    </citation>
    <scope>NUCLEOTIDE SEQUENCE</scope>
    <source>
        <strain evidence="8">CHK179-28034</strain>
    </source>
</reference>
<keyword evidence="2" id="KW-0813">Transport</keyword>
<dbReference type="GO" id="GO:0005886">
    <property type="term" value="C:plasma membrane"/>
    <property type="evidence" value="ECO:0007669"/>
    <property type="project" value="UniProtKB-SubCell"/>
</dbReference>
<evidence type="ECO:0000256" key="3">
    <source>
        <dbReference type="ARBA" id="ARBA00022475"/>
    </source>
</evidence>
<feature type="transmembrane region" description="Helical" evidence="7">
    <location>
        <begin position="127"/>
        <end position="147"/>
    </location>
</feature>
<keyword evidence="4 7" id="KW-0812">Transmembrane</keyword>
<keyword evidence="3" id="KW-1003">Cell membrane</keyword>
<feature type="transmembrane region" description="Helical" evidence="7">
    <location>
        <begin position="56"/>
        <end position="76"/>
    </location>
</feature>
<evidence type="ECO:0000313" key="9">
    <source>
        <dbReference type="Proteomes" id="UP000824049"/>
    </source>
</evidence>
<proteinExistence type="predicted"/>
<feature type="transmembrane region" description="Helical" evidence="7">
    <location>
        <begin position="314"/>
        <end position="339"/>
    </location>
</feature>
<feature type="transmembrane region" description="Helical" evidence="7">
    <location>
        <begin position="228"/>
        <end position="256"/>
    </location>
</feature>
<dbReference type="InterPro" id="IPR002528">
    <property type="entry name" value="MATE_fam"/>
</dbReference>
<keyword evidence="6 7" id="KW-0472">Membrane</keyword>